<evidence type="ECO:0000313" key="3">
    <source>
        <dbReference type="Proteomes" id="UP001642409"/>
    </source>
</evidence>
<dbReference type="AlphaFoldDB" id="A0AA86QWA7"/>
<gene>
    <name evidence="2" type="ORF">HINF_LOCUS25487</name>
    <name evidence="1" type="ORF">HINF_LOCUS46375</name>
</gene>
<reference evidence="1" key="1">
    <citation type="submission" date="2023-06" db="EMBL/GenBank/DDBJ databases">
        <authorList>
            <person name="Kurt Z."/>
        </authorList>
    </citation>
    <scope>NUCLEOTIDE SEQUENCE</scope>
</reference>
<protein>
    <submittedName>
        <fullName evidence="1">Uncharacterized protein</fullName>
    </submittedName>
</protein>
<reference evidence="2 3" key="2">
    <citation type="submission" date="2024-07" db="EMBL/GenBank/DDBJ databases">
        <authorList>
            <person name="Akdeniz Z."/>
        </authorList>
    </citation>
    <scope>NUCLEOTIDE SEQUENCE [LARGE SCALE GENOMIC DNA]</scope>
</reference>
<evidence type="ECO:0000313" key="2">
    <source>
        <dbReference type="EMBL" id="CAL6016397.1"/>
    </source>
</evidence>
<dbReference type="EMBL" id="CAXDID020000076">
    <property type="protein sequence ID" value="CAL6016397.1"/>
    <property type="molecule type" value="Genomic_DNA"/>
</dbReference>
<dbReference type="Proteomes" id="UP001642409">
    <property type="component" value="Unassembled WGS sequence"/>
</dbReference>
<sequence>MDLLLMYVRTRKKTSNKYLQIDDELIKGLRKIIEVNVPKEDLMRFALSHKCKGGAHQIYPGQYYNLMKEDQYEKERLINELEGETLNKIGHDEDNDANSRQRKLARTFLSKSRQDGVDYENKFGTYNETTPRIAYTLQNYRRQLPNKAFRFLTNTGFVKEKEDLIPTSCPKCGGKNSPYQETNCKRLKNTIQVFTTKSLTMSNKFQDNTKQQKSQKRIAIASMTVQNPILRQTIEVKEYTQTLESCGTKKSIIKQRSNTTKDTRLKLYQLQWAKTARCTRKATSVQRN</sequence>
<organism evidence="1">
    <name type="scientific">Hexamita inflata</name>
    <dbReference type="NCBI Taxonomy" id="28002"/>
    <lineage>
        <taxon>Eukaryota</taxon>
        <taxon>Metamonada</taxon>
        <taxon>Diplomonadida</taxon>
        <taxon>Hexamitidae</taxon>
        <taxon>Hexamitinae</taxon>
        <taxon>Hexamita</taxon>
    </lineage>
</organism>
<accession>A0AA86QWA7</accession>
<proteinExistence type="predicted"/>
<dbReference type="EMBL" id="CATOUU010000909">
    <property type="protein sequence ID" value="CAI9958730.1"/>
    <property type="molecule type" value="Genomic_DNA"/>
</dbReference>
<evidence type="ECO:0000313" key="1">
    <source>
        <dbReference type="EMBL" id="CAI9958730.1"/>
    </source>
</evidence>
<name>A0AA86QWA7_9EUKA</name>
<keyword evidence="3" id="KW-1185">Reference proteome</keyword>
<comment type="caution">
    <text evidence="1">The sequence shown here is derived from an EMBL/GenBank/DDBJ whole genome shotgun (WGS) entry which is preliminary data.</text>
</comment>